<dbReference type="Proteomes" id="UP000604046">
    <property type="component" value="Unassembled WGS sequence"/>
</dbReference>
<evidence type="ECO:0000313" key="2">
    <source>
        <dbReference type="Proteomes" id="UP000604046"/>
    </source>
</evidence>
<evidence type="ECO:0000313" key="1">
    <source>
        <dbReference type="EMBL" id="CAE7582765.1"/>
    </source>
</evidence>
<keyword evidence="2" id="KW-1185">Reference proteome</keyword>
<dbReference type="AlphaFoldDB" id="A0A812UKA5"/>
<proteinExistence type="predicted"/>
<accession>A0A812UKA5</accession>
<dbReference type="EMBL" id="CAJNDS010002746">
    <property type="protein sequence ID" value="CAE7582765.1"/>
    <property type="molecule type" value="Genomic_DNA"/>
</dbReference>
<gene>
    <name evidence="1" type="ORF">SNAT2548_LOCUS33247</name>
</gene>
<organism evidence="1 2">
    <name type="scientific">Symbiodinium natans</name>
    <dbReference type="NCBI Taxonomy" id="878477"/>
    <lineage>
        <taxon>Eukaryota</taxon>
        <taxon>Sar</taxon>
        <taxon>Alveolata</taxon>
        <taxon>Dinophyceae</taxon>
        <taxon>Suessiales</taxon>
        <taxon>Symbiodiniaceae</taxon>
        <taxon>Symbiodinium</taxon>
    </lineage>
</organism>
<protein>
    <submittedName>
        <fullName evidence="1">Uncharacterized protein</fullName>
    </submittedName>
</protein>
<name>A0A812UKA5_9DINO</name>
<reference evidence="1" key="1">
    <citation type="submission" date="2021-02" db="EMBL/GenBank/DDBJ databases">
        <authorList>
            <person name="Dougan E. K."/>
            <person name="Rhodes N."/>
            <person name="Thang M."/>
            <person name="Chan C."/>
        </authorList>
    </citation>
    <scope>NUCLEOTIDE SEQUENCE</scope>
</reference>
<comment type="caution">
    <text evidence="1">The sequence shown here is derived from an EMBL/GenBank/DDBJ whole genome shotgun (WGS) entry which is preliminary data.</text>
</comment>
<sequence length="132" mass="14383">MAISSRANFFLGSCGWPQVGATGAAPGSMTTCARKLAHACSHLRRPPVQPDLHGTFTKFGVLYLIGLRVYGFRGGPYYKGILLLGESQEAVHPPSRDRGRGGQGEQAVVDLREGEMFVHSFKQRHATSLQDR</sequence>